<dbReference type="AlphaFoldDB" id="A0A6P3Y775"/>
<name>A0A6P3Y775_DINQU</name>
<dbReference type="InterPro" id="IPR007853">
    <property type="entry name" value="Znf_DNL-typ"/>
</dbReference>
<dbReference type="GO" id="GO:0008270">
    <property type="term" value="F:zinc ion binding"/>
    <property type="evidence" value="ECO:0007669"/>
    <property type="project" value="UniProtKB-KW"/>
</dbReference>
<evidence type="ECO:0000259" key="5">
    <source>
        <dbReference type="PROSITE" id="PS51501"/>
    </source>
</evidence>
<evidence type="ECO:0000256" key="4">
    <source>
        <dbReference type="PROSITE-ProRule" id="PRU00834"/>
    </source>
</evidence>
<dbReference type="InterPro" id="IPR024158">
    <property type="entry name" value="Mt_import_TIM15"/>
</dbReference>
<dbReference type="GO" id="GO:0006457">
    <property type="term" value="P:protein folding"/>
    <property type="evidence" value="ECO:0007669"/>
    <property type="project" value="TreeGrafter"/>
</dbReference>
<dbReference type="PANTHER" id="PTHR20922">
    <property type="entry name" value="DNL-TYPE ZINC FINGER PROTEIN"/>
    <property type="match status" value="1"/>
</dbReference>
<evidence type="ECO:0000256" key="3">
    <source>
        <dbReference type="ARBA" id="ARBA00022833"/>
    </source>
</evidence>
<dbReference type="GO" id="GO:0030150">
    <property type="term" value="P:protein import into mitochondrial matrix"/>
    <property type="evidence" value="ECO:0007669"/>
    <property type="project" value="TreeGrafter"/>
</dbReference>
<keyword evidence="2 4" id="KW-0863">Zinc-finger</keyword>
<gene>
    <name evidence="7" type="primary">LOC106750807</name>
</gene>
<dbReference type="GO" id="GO:0050821">
    <property type="term" value="P:protein stabilization"/>
    <property type="evidence" value="ECO:0007669"/>
    <property type="project" value="TreeGrafter"/>
</dbReference>
<dbReference type="OrthoDB" id="512667at2759"/>
<proteinExistence type="predicted"/>
<keyword evidence="6" id="KW-1185">Reference proteome</keyword>
<dbReference type="RefSeq" id="XP_014486886.1">
    <property type="nucleotide sequence ID" value="XM_014631400.1"/>
</dbReference>
<evidence type="ECO:0000256" key="2">
    <source>
        <dbReference type="ARBA" id="ARBA00022771"/>
    </source>
</evidence>
<keyword evidence="1" id="KW-0479">Metal-binding</keyword>
<dbReference type="KEGG" id="dqu:106750807"/>
<accession>A0A6P3Y775</accession>
<dbReference type="GO" id="GO:0051087">
    <property type="term" value="F:protein-folding chaperone binding"/>
    <property type="evidence" value="ECO:0007669"/>
    <property type="project" value="TreeGrafter"/>
</dbReference>
<dbReference type="Proteomes" id="UP000515204">
    <property type="component" value="Unplaced"/>
</dbReference>
<sequence length="182" mass="20701">MFCVRQALRFGTRLACAQYSSMLYYRCTPIIHKLSGTSFRQNRLIHEDASDRKELGKLEGKMKLMFTCKQCKTRNSKIISKLAYEKGVIIVRCDGCKNNHLIADNLGWFADLPGRINIEKIMALKGETVRRIMNDKDGYYEIIAKEGFNAPSEDSNAEAKIGDSNNNMCSVKIDKSKTSRED</sequence>
<reference evidence="7" key="1">
    <citation type="submission" date="2025-08" db="UniProtKB">
        <authorList>
            <consortium name="RefSeq"/>
        </authorList>
    </citation>
    <scope>IDENTIFICATION</scope>
</reference>
<dbReference type="Pfam" id="PF05180">
    <property type="entry name" value="zf-DNL"/>
    <property type="match status" value="1"/>
</dbReference>
<dbReference type="GO" id="GO:0005739">
    <property type="term" value="C:mitochondrion"/>
    <property type="evidence" value="ECO:0007669"/>
    <property type="project" value="TreeGrafter"/>
</dbReference>
<evidence type="ECO:0000256" key="1">
    <source>
        <dbReference type="ARBA" id="ARBA00022723"/>
    </source>
</evidence>
<evidence type="ECO:0000313" key="6">
    <source>
        <dbReference type="Proteomes" id="UP000515204"/>
    </source>
</evidence>
<dbReference type="PROSITE" id="PS51501">
    <property type="entry name" value="ZF_DNL"/>
    <property type="match status" value="1"/>
</dbReference>
<keyword evidence="3" id="KW-0862">Zinc</keyword>
<dbReference type="PANTHER" id="PTHR20922:SF13">
    <property type="entry name" value="DNL-TYPE ZINC FINGER PROTEIN"/>
    <property type="match status" value="1"/>
</dbReference>
<dbReference type="GeneID" id="106750807"/>
<evidence type="ECO:0000313" key="7">
    <source>
        <dbReference type="RefSeq" id="XP_014486886.1"/>
    </source>
</evidence>
<feature type="domain" description="DNL-type" evidence="5">
    <location>
        <begin position="57"/>
        <end position="154"/>
    </location>
</feature>
<protein>
    <submittedName>
        <fullName evidence="7">DNL-type zinc finger protein-like</fullName>
    </submittedName>
</protein>
<organism evidence="6 7">
    <name type="scientific">Dinoponera quadriceps</name>
    <name type="common">South American ant</name>
    <dbReference type="NCBI Taxonomy" id="609295"/>
    <lineage>
        <taxon>Eukaryota</taxon>
        <taxon>Metazoa</taxon>
        <taxon>Ecdysozoa</taxon>
        <taxon>Arthropoda</taxon>
        <taxon>Hexapoda</taxon>
        <taxon>Insecta</taxon>
        <taxon>Pterygota</taxon>
        <taxon>Neoptera</taxon>
        <taxon>Endopterygota</taxon>
        <taxon>Hymenoptera</taxon>
        <taxon>Apocrita</taxon>
        <taxon>Aculeata</taxon>
        <taxon>Formicoidea</taxon>
        <taxon>Formicidae</taxon>
        <taxon>Ponerinae</taxon>
        <taxon>Ponerini</taxon>
        <taxon>Dinoponera</taxon>
    </lineage>
</organism>